<dbReference type="EMBL" id="OZ019910">
    <property type="protein sequence ID" value="CAK9211167.1"/>
    <property type="molecule type" value="Genomic_DNA"/>
</dbReference>
<dbReference type="Proteomes" id="UP001497512">
    <property type="component" value="Chromosome 18"/>
</dbReference>
<organism evidence="3 4">
    <name type="scientific">Sphagnum troendelagicum</name>
    <dbReference type="NCBI Taxonomy" id="128251"/>
    <lineage>
        <taxon>Eukaryota</taxon>
        <taxon>Viridiplantae</taxon>
        <taxon>Streptophyta</taxon>
        <taxon>Embryophyta</taxon>
        <taxon>Bryophyta</taxon>
        <taxon>Sphagnophytina</taxon>
        <taxon>Sphagnopsida</taxon>
        <taxon>Sphagnales</taxon>
        <taxon>Sphagnaceae</taxon>
        <taxon>Sphagnum</taxon>
    </lineage>
</organism>
<evidence type="ECO:0000256" key="1">
    <source>
        <dbReference type="SAM" id="MobiDB-lite"/>
    </source>
</evidence>
<dbReference type="InterPro" id="IPR045155">
    <property type="entry name" value="Beta-lactam_cat"/>
</dbReference>
<feature type="region of interest" description="Disordered" evidence="1">
    <location>
        <begin position="529"/>
        <end position="552"/>
    </location>
</feature>
<gene>
    <name evidence="3" type="ORF">CSSPTR1EN2_LOCUS10524</name>
</gene>
<sequence>MYAHLLHSMVTAGKTKTMEGKQTGEWAASGSSKGYVEEVLAQHPAMFSKLLEHAPRFRFQVLLSHVVQDPVSSSTHLVRHGYRVDHEYFYPASAIKLCAAVAAVEKLKHIQASLEKKISCTMPLELYSLFEGTEDDRMDASNLSNHHITVAHEIRKIFLVSDNKAFNRLFSFVGHRTLNQAMWNLGLQTARLQHRLSVVRSRDTNRLCEPLDLNVSGITLTLPPKQSQLLLPDDRALPGIRVGKAYITDDGNLVPEPMDFSMKNYMSLMDQQNLLIKLVRPDIQLDTPAIQMDEGLRMLLMEAMSQYPAQSSNPLYHQSDYPDDYCKFFLPGLSRVRAKGALRIYNKIGRAYGFTIDNSYIFDLETGQNFFLSAVLYTNDNEILNDDRYEYEVADRAMADLAEVLARALWQIPPSLTTLSTPFDCIPSSLWSACTQPLIPQSPGSACEGAESKPDGEPRSLLGVNVCKELDPDLQQSKYQIVDEFISRELKEEDKNTPELSPCDAQSIVTSAIGHLVSFPDELDGSLLDFEQSSPGPRSNTTNADTSLSLDSFHHDKYGQHSLPLIIVGQPQDNLSSSGDRNPKMSYTESPTARSKKDEIRRCYKFFVDE</sequence>
<protein>
    <recommendedName>
        <fullName evidence="2">Beta-lactamase class A catalytic domain-containing protein</fullName>
    </recommendedName>
</protein>
<name>A0ABP0U250_9BRYO</name>
<feature type="region of interest" description="Disordered" evidence="1">
    <location>
        <begin position="570"/>
        <end position="597"/>
    </location>
</feature>
<dbReference type="Gene3D" id="3.40.710.10">
    <property type="entry name" value="DD-peptidase/beta-lactamase superfamily"/>
    <property type="match status" value="1"/>
</dbReference>
<keyword evidence="4" id="KW-1185">Reference proteome</keyword>
<evidence type="ECO:0000313" key="4">
    <source>
        <dbReference type="Proteomes" id="UP001497512"/>
    </source>
</evidence>
<dbReference type="InterPro" id="IPR012338">
    <property type="entry name" value="Beta-lactam/transpept-like"/>
</dbReference>
<reference evidence="3" key="1">
    <citation type="submission" date="2024-02" db="EMBL/GenBank/DDBJ databases">
        <authorList>
            <consortium name="ELIXIR-Norway"/>
            <consortium name="Elixir Norway"/>
        </authorList>
    </citation>
    <scope>NUCLEOTIDE SEQUENCE</scope>
</reference>
<dbReference type="Pfam" id="PF13354">
    <property type="entry name" value="Beta-lactamase2"/>
    <property type="match status" value="1"/>
</dbReference>
<feature type="compositionally biased region" description="Polar residues" evidence="1">
    <location>
        <begin position="531"/>
        <end position="550"/>
    </location>
</feature>
<dbReference type="SUPFAM" id="SSF56601">
    <property type="entry name" value="beta-lactamase/transpeptidase-like"/>
    <property type="match status" value="1"/>
</dbReference>
<feature type="compositionally biased region" description="Polar residues" evidence="1">
    <location>
        <begin position="571"/>
        <end position="593"/>
    </location>
</feature>
<evidence type="ECO:0000313" key="3">
    <source>
        <dbReference type="EMBL" id="CAK9211167.1"/>
    </source>
</evidence>
<accession>A0ABP0U250</accession>
<proteinExistence type="predicted"/>
<evidence type="ECO:0000259" key="2">
    <source>
        <dbReference type="Pfam" id="PF13354"/>
    </source>
</evidence>
<feature type="domain" description="Beta-lactamase class A catalytic" evidence="2">
    <location>
        <begin position="86"/>
        <end position="281"/>
    </location>
</feature>